<protein>
    <submittedName>
        <fullName evidence="1">Uncharacterized protein</fullName>
    </submittedName>
</protein>
<dbReference type="EMBL" id="MCGO01000022">
    <property type="protein sequence ID" value="ORY44556.1"/>
    <property type="molecule type" value="Genomic_DNA"/>
</dbReference>
<dbReference type="Proteomes" id="UP000193642">
    <property type="component" value="Unassembled WGS sequence"/>
</dbReference>
<organism evidence="1 2">
    <name type="scientific">Rhizoclosmatium globosum</name>
    <dbReference type="NCBI Taxonomy" id="329046"/>
    <lineage>
        <taxon>Eukaryota</taxon>
        <taxon>Fungi</taxon>
        <taxon>Fungi incertae sedis</taxon>
        <taxon>Chytridiomycota</taxon>
        <taxon>Chytridiomycota incertae sedis</taxon>
        <taxon>Chytridiomycetes</taxon>
        <taxon>Chytridiales</taxon>
        <taxon>Chytriomycetaceae</taxon>
        <taxon>Rhizoclosmatium</taxon>
    </lineage>
</organism>
<comment type="caution">
    <text evidence="1">The sequence shown here is derived from an EMBL/GenBank/DDBJ whole genome shotgun (WGS) entry which is preliminary data.</text>
</comment>
<dbReference type="AlphaFoldDB" id="A0A1Y2CC96"/>
<dbReference type="OrthoDB" id="2153705at2759"/>
<evidence type="ECO:0000313" key="2">
    <source>
        <dbReference type="Proteomes" id="UP000193642"/>
    </source>
</evidence>
<dbReference type="Gene3D" id="3.40.50.11960">
    <property type="match status" value="1"/>
</dbReference>
<dbReference type="PANTHER" id="PTHR14659">
    <property type="entry name" value="ALPHA- AND GAMMA-ADAPTIN-BINDING PROTEIN P34"/>
    <property type="match status" value="1"/>
</dbReference>
<evidence type="ECO:0000313" key="1">
    <source>
        <dbReference type="EMBL" id="ORY44556.1"/>
    </source>
</evidence>
<name>A0A1Y2CC96_9FUNG</name>
<accession>A0A1Y2CC96</accession>
<reference evidence="1 2" key="1">
    <citation type="submission" date="2016-07" db="EMBL/GenBank/DDBJ databases">
        <title>Pervasive Adenine N6-methylation of Active Genes in Fungi.</title>
        <authorList>
            <consortium name="DOE Joint Genome Institute"/>
            <person name="Mondo S.J."/>
            <person name="Dannebaum R.O."/>
            <person name="Kuo R.C."/>
            <person name="Labutti K."/>
            <person name="Haridas S."/>
            <person name="Kuo A."/>
            <person name="Salamov A."/>
            <person name="Ahrendt S.R."/>
            <person name="Lipzen A."/>
            <person name="Sullivan W."/>
            <person name="Andreopoulos W.B."/>
            <person name="Clum A."/>
            <person name="Lindquist E."/>
            <person name="Daum C."/>
            <person name="Ramamoorthy G.K."/>
            <person name="Gryganskyi A."/>
            <person name="Culley D."/>
            <person name="Magnuson J.K."/>
            <person name="James T.Y."/>
            <person name="O'Malley M.A."/>
            <person name="Stajich J.E."/>
            <person name="Spatafora J.W."/>
            <person name="Visel A."/>
            <person name="Grigoriev I.V."/>
        </authorList>
    </citation>
    <scope>NUCLEOTIDE SEQUENCE [LARGE SCALE GENOMIC DNA]</scope>
    <source>
        <strain evidence="1 2">JEL800</strain>
    </source>
</reference>
<keyword evidence="2" id="KW-1185">Reference proteome</keyword>
<dbReference type="InterPro" id="IPR019341">
    <property type="entry name" value="Alpha/Gamma-adaptin-bd_p34"/>
</dbReference>
<gene>
    <name evidence="1" type="ORF">BCR33DRAFT_717064</name>
</gene>
<dbReference type="PANTHER" id="PTHR14659:SF1">
    <property type="entry name" value="ALPHA- AND GAMMA-ADAPTIN-BINDING PROTEIN P34"/>
    <property type="match status" value="1"/>
</dbReference>
<sequence length="115" mass="12391">MKNGILVLGASAINTHSFAAQLTGHPIAPDESVVPWTLQTKYYIANVRLWLDTLDDTSDVTAVVESLGDAVDGLVLLFDSEKPDTFEAVKPWKEFVSDAAVSCSLTLSMATMCIT</sequence>
<proteinExistence type="predicted"/>